<evidence type="ECO:0000313" key="1">
    <source>
        <dbReference type="EMBL" id="MBD2149771.1"/>
    </source>
</evidence>
<name>A0A926UR86_9CYAN</name>
<reference evidence="1" key="1">
    <citation type="journal article" date="2015" name="ISME J.">
        <title>Draft Genome Sequence of Streptomyces incarnatus NRRL8089, which Produces the Nucleoside Antibiotic Sinefungin.</title>
        <authorList>
            <person name="Oshima K."/>
            <person name="Hattori M."/>
            <person name="Shimizu H."/>
            <person name="Fukuda K."/>
            <person name="Nemoto M."/>
            <person name="Inagaki K."/>
            <person name="Tamura T."/>
        </authorList>
    </citation>
    <scope>NUCLEOTIDE SEQUENCE</scope>
    <source>
        <strain evidence="1">FACHB-1277</strain>
    </source>
</reference>
<dbReference type="RefSeq" id="WP_190350143.1">
    <property type="nucleotide sequence ID" value="NZ_JACJPY010000013.1"/>
</dbReference>
<accession>A0A926UR86</accession>
<reference evidence="1" key="2">
    <citation type="submission" date="2020-08" db="EMBL/GenBank/DDBJ databases">
        <authorList>
            <person name="Chen M."/>
            <person name="Teng W."/>
            <person name="Zhao L."/>
            <person name="Hu C."/>
            <person name="Zhou Y."/>
            <person name="Han B."/>
            <person name="Song L."/>
            <person name="Shu W."/>
        </authorList>
    </citation>
    <scope>NUCLEOTIDE SEQUENCE</scope>
    <source>
        <strain evidence="1">FACHB-1277</strain>
    </source>
</reference>
<proteinExistence type="predicted"/>
<organism evidence="1 2">
    <name type="scientific">Pseudanabaena cinerea FACHB-1277</name>
    <dbReference type="NCBI Taxonomy" id="2949581"/>
    <lineage>
        <taxon>Bacteria</taxon>
        <taxon>Bacillati</taxon>
        <taxon>Cyanobacteriota</taxon>
        <taxon>Cyanophyceae</taxon>
        <taxon>Pseudanabaenales</taxon>
        <taxon>Pseudanabaenaceae</taxon>
        <taxon>Pseudanabaena</taxon>
        <taxon>Pseudanabaena cinerea</taxon>
    </lineage>
</organism>
<dbReference type="AlphaFoldDB" id="A0A926UR86"/>
<gene>
    <name evidence="1" type="ORF">H6F44_06475</name>
</gene>
<protein>
    <submittedName>
        <fullName evidence="1">Uncharacterized protein</fullName>
    </submittedName>
</protein>
<evidence type="ECO:0000313" key="2">
    <source>
        <dbReference type="Proteomes" id="UP000631421"/>
    </source>
</evidence>
<comment type="caution">
    <text evidence="1">The sequence shown here is derived from an EMBL/GenBank/DDBJ whole genome shotgun (WGS) entry which is preliminary data.</text>
</comment>
<dbReference type="EMBL" id="JACJPY010000013">
    <property type="protein sequence ID" value="MBD2149771.1"/>
    <property type="molecule type" value="Genomic_DNA"/>
</dbReference>
<keyword evidence="2" id="KW-1185">Reference proteome</keyword>
<sequence>MIALALDNRRSLLLEDVDYDGRSLSMLHRSYRKLLALSIRRLRLSLARSLLESSLV</sequence>
<dbReference type="Proteomes" id="UP000631421">
    <property type="component" value="Unassembled WGS sequence"/>
</dbReference>